<evidence type="ECO:0000313" key="3">
    <source>
        <dbReference type="Proteomes" id="UP001151760"/>
    </source>
</evidence>
<proteinExistence type="predicted"/>
<evidence type="ECO:0000313" key="2">
    <source>
        <dbReference type="EMBL" id="GJU03777.1"/>
    </source>
</evidence>
<organism evidence="2 3">
    <name type="scientific">Tanacetum coccineum</name>
    <dbReference type="NCBI Taxonomy" id="301880"/>
    <lineage>
        <taxon>Eukaryota</taxon>
        <taxon>Viridiplantae</taxon>
        <taxon>Streptophyta</taxon>
        <taxon>Embryophyta</taxon>
        <taxon>Tracheophyta</taxon>
        <taxon>Spermatophyta</taxon>
        <taxon>Magnoliopsida</taxon>
        <taxon>eudicotyledons</taxon>
        <taxon>Gunneridae</taxon>
        <taxon>Pentapetalae</taxon>
        <taxon>asterids</taxon>
        <taxon>campanulids</taxon>
        <taxon>Asterales</taxon>
        <taxon>Asteraceae</taxon>
        <taxon>Asteroideae</taxon>
        <taxon>Anthemideae</taxon>
        <taxon>Anthemidinae</taxon>
        <taxon>Tanacetum</taxon>
    </lineage>
</organism>
<evidence type="ECO:0000256" key="1">
    <source>
        <dbReference type="SAM" id="MobiDB-lite"/>
    </source>
</evidence>
<dbReference type="EMBL" id="BQNB010021186">
    <property type="protein sequence ID" value="GJU03777.1"/>
    <property type="molecule type" value="Genomic_DNA"/>
</dbReference>
<reference evidence="2" key="2">
    <citation type="submission" date="2022-01" db="EMBL/GenBank/DDBJ databases">
        <authorList>
            <person name="Yamashiro T."/>
            <person name="Shiraishi A."/>
            <person name="Satake H."/>
            <person name="Nakayama K."/>
        </authorList>
    </citation>
    <scope>NUCLEOTIDE SEQUENCE</scope>
</reference>
<feature type="compositionally biased region" description="Acidic residues" evidence="1">
    <location>
        <begin position="45"/>
        <end position="73"/>
    </location>
</feature>
<name>A0ABQ5IU55_9ASTR</name>
<accession>A0ABQ5IU55</accession>
<keyword evidence="3" id="KW-1185">Reference proteome</keyword>
<feature type="region of interest" description="Disordered" evidence="1">
    <location>
        <begin position="36"/>
        <end position="73"/>
    </location>
</feature>
<dbReference type="Proteomes" id="UP001151760">
    <property type="component" value="Unassembled WGS sequence"/>
</dbReference>
<protein>
    <submittedName>
        <fullName evidence="2">Uncharacterized protein</fullName>
    </submittedName>
</protein>
<sequence>MPQIHIRWRNPVGGVTDWYQSQELDEHVPIYVLEPNHPEYHVPSDDDIQEDSIDYPDEPEDDDEDPEEDPDED</sequence>
<comment type="caution">
    <text evidence="2">The sequence shown here is derived from an EMBL/GenBank/DDBJ whole genome shotgun (WGS) entry which is preliminary data.</text>
</comment>
<reference evidence="2" key="1">
    <citation type="journal article" date="2022" name="Int. J. Mol. Sci.">
        <title>Draft Genome of Tanacetum Coccineum: Genomic Comparison of Closely Related Tanacetum-Family Plants.</title>
        <authorList>
            <person name="Yamashiro T."/>
            <person name="Shiraishi A."/>
            <person name="Nakayama K."/>
            <person name="Satake H."/>
        </authorList>
    </citation>
    <scope>NUCLEOTIDE SEQUENCE</scope>
</reference>
<gene>
    <name evidence="2" type="ORF">Tco_1114115</name>
</gene>